<proteinExistence type="predicted"/>
<accession>A0ABY7SHM3</accession>
<gene>
    <name evidence="1" type="ORF">JHX87_13615</name>
</gene>
<evidence type="ECO:0000313" key="2">
    <source>
        <dbReference type="Proteomes" id="UP001219349"/>
    </source>
</evidence>
<dbReference type="Pfam" id="PF00353">
    <property type="entry name" value="HemolysinCabind"/>
    <property type="match status" value="2"/>
</dbReference>
<keyword evidence="2" id="KW-1185">Reference proteome</keyword>
<protein>
    <submittedName>
        <fullName evidence="1">Calcium-binding protein</fullName>
    </submittedName>
</protein>
<dbReference type="Proteomes" id="UP001219349">
    <property type="component" value="Chromosome"/>
</dbReference>
<organism evidence="1 2">
    <name type="scientific">Paracoccus fistulariae</name>
    <dbReference type="NCBI Taxonomy" id="658446"/>
    <lineage>
        <taxon>Bacteria</taxon>
        <taxon>Pseudomonadati</taxon>
        <taxon>Pseudomonadota</taxon>
        <taxon>Alphaproteobacteria</taxon>
        <taxon>Rhodobacterales</taxon>
        <taxon>Paracoccaceae</taxon>
        <taxon>Paracoccus</taxon>
    </lineage>
</organism>
<reference evidence="1 2" key="1">
    <citation type="submission" date="2021-01" db="EMBL/GenBank/DDBJ databases">
        <title>Biogeographic distribution of Paracoccus.</title>
        <authorList>
            <person name="Hollensteiner J."/>
            <person name="Leineberger J."/>
            <person name="Brinkhoff T."/>
            <person name="Daniel R."/>
        </authorList>
    </citation>
    <scope>NUCLEOTIDE SEQUENCE [LARGE SCALE GENOMIC DNA]</scope>
    <source>
        <strain evidence="1 2">KCTC 22803</strain>
    </source>
</reference>
<dbReference type="SUPFAM" id="SSF51120">
    <property type="entry name" value="beta-Roll"/>
    <property type="match status" value="2"/>
</dbReference>
<dbReference type="Gene3D" id="2.150.10.10">
    <property type="entry name" value="Serralysin-like metalloprotease, C-terminal"/>
    <property type="match status" value="1"/>
</dbReference>
<dbReference type="EMBL" id="CP067136">
    <property type="protein sequence ID" value="WCR06515.1"/>
    <property type="molecule type" value="Genomic_DNA"/>
</dbReference>
<dbReference type="InterPro" id="IPR011049">
    <property type="entry name" value="Serralysin-like_metalloprot_C"/>
</dbReference>
<dbReference type="InterPro" id="IPR001343">
    <property type="entry name" value="Hemolysn_Ca-bd"/>
</dbReference>
<sequence>MATVKGKKSITLNGTDPIRLNGRTEFEWQDDGWADGFFFWSPQRGSVLNVTLAASWDAGFLRIAGNLGARIRDNANGDRQLDGIFCSNRANDIINLRRTDVDVIRTNGGNDRVNIGDVRFELLSTGDGRDIVNLNTTSWVGAVFLGNGNDRITVRDRDAGVNMISGGEGNDRITVRAEAEAIMANRGNDVVENGANWIGSISTGRGRDTVILNKGDVDYISLGRDADTVIARVRGEDAARVFIDGGENTSGGKNSDIDKISFANFRKALDIDLDSGRVNSDQGRFELKNFETVIGGRAGDRIAGNWDDNRLEGRAGHDSIYSGEGADTVVGGGGADRFVFRDVDDRMDRIVDFRRAQNDKIDLREINDDFDFIGRQGFSGDGPEVRFTTGGGQTRIQGDLDGDGDADFTIALNQALNLQQNDFLL</sequence>
<evidence type="ECO:0000313" key="1">
    <source>
        <dbReference type="EMBL" id="WCR06515.1"/>
    </source>
</evidence>
<name>A0ABY7SHM3_9RHOB</name>
<dbReference type="PRINTS" id="PR00313">
    <property type="entry name" value="CABNDNGRPT"/>
</dbReference>
<dbReference type="RefSeq" id="WP_271884258.1">
    <property type="nucleotide sequence ID" value="NZ_CP067136.1"/>
</dbReference>